<comment type="caution">
    <text evidence="7">The sequence shown here is derived from an EMBL/GenBank/DDBJ whole genome shotgun (WGS) entry which is preliminary data.</text>
</comment>
<dbReference type="InterPro" id="IPR002150">
    <property type="entry name" value="Ribosomal_bL31"/>
</dbReference>
<evidence type="ECO:0000256" key="5">
    <source>
        <dbReference type="ARBA" id="ARBA00023274"/>
    </source>
</evidence>
<reference evidence="7 8" key="1">
    <citation type="submission" date="2020-03" db="EMBL/GenBank/DDBJ databases">
        <title>Genomic Encyclopedia of Type Strains, Phase IV (KMG-IV): sequencing the most valuable type-strain genomes for metagenomic binning, comparative biology and taxonomic classification.</title>
        <authorList>
            <person name="Goeker M."/>
        </authorList>
    </citation>
    <scope>NUCLEOTIDE SEQUENCE [LARGE SCALE GENOMIC DNA]</scope>
    <source>
        <strain evidence="7 8">DSM 19867</strain>
    </source>
</reference>
<dbReference type="InterPro" id="IPR042105">
    <property type="entry name" value="Ribosomal_bL31_sf"/>
</dbReference>
<name>A0A846MXN8_9PROT</name>
<dbReference type="Gene3D" id="4.10.830.30">
    <property type="entry name" value="Ribosomal protein L31"/>
    <property type="match status" value="1"/>
</dbReference>
<dbReference type="EMBL" id="JAASRM010000001">
    <property type="protein sequence ID" value="NIK87822.1"/>
    <property type="molecule type" value="Genomic_DNA"/>
</dbReference>
<dbReference type="GO" id="GO:0003735">
    <property type="term" value="F:structural constituent of ribosome"/>
    <property type="evidence" value="ECO:0007669"/>
    <property type="project" value="InterPro"/>
</dbReference>
<keyword evidence="5 6" id="KW-0687">Ribonucleoprotein</keyword>
<dbReference type="PANTHER" id="PTHR33280:SF6">
    <property type="entry name" value="LARGE RIBOSOMAL SUBUNIT PROTEIN BL31A"/>
    <property type="match status" value="1"/>
</dbReference>
<evidence type="ECO:0000256" key="3">
    <source>
        <dbReference type="ARBA" id="ARBA00011838"/>
    </source>
</evidence>
<dbReference type="NCBIfam" id="NF001809">
    <property type="entry name" value="PRK00528.1"/>
    <property type="match status" value="1"/>
</dbReference>
<evidence type="ECO:0000313" key="8">
    <source>
        <dbReference type="Proteomes" id="UP000570514"/>
    </source>
</evidence>
<dbReference type="GO" id="GO:0006412">
    <property type="term" value="P:translation"/>
    <property type="evidence" value="ECO:0007669"/>
    <property type="project" value="InterPro"/>
</dbReference>
<dbReference type="PANTHER" id="PTHR33280">
    <property type="entry name" value="50S RIBOSOMAL PROTEIN L31, CHLOROPLASTIC"/>
    <property type="match status" value="1"/>
</dbReference>
<evidence type="ECO:0000256" key="1">
    <source>
        <dbReference type="ARBA" id="ARBA00003795"/>
    </source>
</evidence>
<keyword evidence="8" id="KW-1185">Reference proteome</keyword>
<evidence type="ECO:0000313" key="7">
    <source>
        <dbReference type="EMBL" id="NIK87822.1"/>
    </source>
</evidence>
<sequence>MKKGIHPNYHFVNVQLNDGSTYRTRTTYGEAEQKLLLDIDPTTHPAWTGGQAQLLDRGGRLTRFNKKFGGFVKA</sequence>
<keyword evidence="4 6" id="KW-0689">Ribosomal protein</keyword>
<dbReference type="InterPro" id="IPR034704">
    <property type="entry name" value="Ribosomal_bL28/bL31-like_sf"/>
</dbReference>
<organism evidence="7 8">
    <name type="scientific">Rhizomicrobium palustre</name>
    <dbReference type="NCBI Taxonomy" id="189966"/>
    <lineage>
        <taxon>Bacteria</taxon>
        <taxon>Pseudomonadati</taxon>
        <taxon>Pseudomonadota</taxon>
        <taxon>Alphaproteobacteria</taxon>
        <taxon>Micropepsales</taxon>
        <taxon>Micropepsaceae</taxon>
        <taxon>Rhizomicrobium</taxon>
    </lineage>
</organism>
<dbReference type="Pfam" id="PF01197">
    <property type="entry name" value="Ribosomal_L31"/>
    <property type="match status" value="1"/>
</dbReference>
<dbReference type="SUPFAM" id="SSF143800">
    <property type="entry name" value="L28p-like"/>
    <property type="match status" value="1"/>
</dbReference>
<dbReference type="PRINTS" id="PR01249">
    <property type="entry name" value="RIBOSOMALL31"/>
</dbReference>
<accession>A0A846MXN8</accession>
<dbReference type="NCBIfam" id="TIGR00105">
    <property type="entry name" value="L31"/>
    <property type="match status" value="1"/>
</dbReference>
<comment type="similarity">
    <text evidence="2">Belongs to the bacterial ribosomal protein bL31 family. Type A subfamily.</text>
</comment>
<comment type="function">
    <text evidence="1">Binds the 23S rRNA.</text>
</comment>
<evidence type="ECO:0000256" key="2">
    <source>
        <dbReference type="ARBA" id="ARBA00009296"/>
    </source>
</evidence>
<protein>
    <recommendedName>
        <fullName evidence="6">50S ribosomal protein L31</fullName>
    </recommendedName>
</protein>
<gene>
    <name evidence="7" type="ORF">FHS83_001140</name>
</gene>
<dbReference type="RefSeq" id="WP_167081748.1">
    <property type="nucleotide sequence ID" value="NZ_BAAADC010000001.1"/>
</dbReference>
<dbReference type="GO" id="GO:1990904">
    <property type="term" value="C:ribonucleoprotein complex"/>
    <property type="evidence" value="ECO:0007669"/>
    <property type="project" value="UniProtKB-KW"/>
</dbReference>
<dbReference type="GO" id="GO:0005840">
    <property type="term" value="C:ribosome"/>
    <property type="evidence" value="ECO:0007669"/>
    <property type="project" value="UniProtKB-KW"/>
</dbReference>
<dbReference type="AlphaFoldDB" id="A0A846MXN8"/>
<comment type="subunit">
    <text evidence="3">Part of the 50S ribosomal subunit.</text>
</comment>
<evidence type="ECO:0000256" key="6">
    <source>
        <dbReference type="RuleBase" id="RU000564"/>
    </source>
</evidence>
<evidence type="ECO:0000256" key="4">
    <source>
        <dbReference type="ARBA" id="ARBA00022980"/>
    </source>
</evidence>
<dbReference type="Proteomes" id="UP000570514">
    <property type="component" value="Unassembled WGS sequence"/>
</dbReference>
<dbReference type="PROSITE" id="PS01143">
    <property type="entry name" value="RIBOSOMAL_L31"/>
    <property type="match status" value="1"/>
</dbReference>
<proteinExistence type="inferred from homology"/>